<dbReference type="InParanoid" id="Q7NH51"/>
<dbReference type="AlphaFoldDB" id="Q7NH51"/>
<accession>Q7NH51</accession>
<name>Q7NH51_GLOVI</name>
<evidence type="ECO:0000259" key="2">
    <source>
        <dbReference type="Pfam" id="PF19112"/>
    </source>
</evidence>
<dbReference type="STRING" id="251221.gene:10760188"/>
<dbReference type="Gene3D" id="3.90.380.10">
    <property type="entry name" value="Naphthalene 1,2-dioxygenase Alpha Subunit, Chain A, domain 1"/>
    <property type="match status" value="1"/>
</dbReference>
<dbReference type="PhylomeDB" id="Q7NH51"/>
<feature type="domain" description="Vanillate O-demethylase oxygenase-like C-terminal catalytic" evidence="2">
    <location>
        <begin position="29"/>
        <end position="108"/>
    </location>
</feature>
<dbReference type="EnsemblBacteria" id="BAC90627">
    <property type="protein sequence ID" value="BAC90627"/>
    <property type="gene ID" value="BAC90627"/>
</dbReference>
<proteinExistence type="predicted"/>
<dbReference type="SUPFAM" id="SSF55961">
    <property type="entry name" value="Bet v1-like"/>
    <property type="match status" value="1"/>
</dbReference>
<evidence type="ECO:0000313" key="3">
    <source>
        <dbReference type="EMBL" id="BAC90627.1"/>
    </source>
</evidence>
<evidence type="ECO:0000313" key="4">
    <source>
        <dbReference type="Proteomes" id="UP000000557"/>
    </source>
</evidence>
<dbReference type="InterPro" id="IPR044043">
    <property type="entry name" value="VanA_C_cat"/>
</dbReference>
<keyword evidence="1" id="KW-0560">Oxidoreductase</keyword>
<dbReference type="eggNOG" id="COG4638">
    <property type="taxonomic scope" value="Bacteria"/>
</dbReference>
<dbReference type="GO" id="GO:0016491">
    <property type="term" value="F:oxidoreductase activity"/>
    <property type="evidence" value="ECO:0007669"/>
    <property type="project" value="UniProtKB-KW"/>
</dbReference>
<dbReference type="KEGG" id="gvi:glr2686"/>
<dbReference type="PATRIC" id="fig|251221.4.peg.2715"/>
<dbReference type="Proteomes" id="UP000000557">
    <property type="component" value="Chromosome"/>
</dbReference>
<keyword evidence="4" id="KW-1185">Reference proteome</keyword>
<dbReference type="HOGENOM" id="CLU_135594_0_0_3"/>
<evidence type="ECO:0000256" key="1">
    <source>
        <dbReference type="ARBA" id="ARBA00023002"/>
    </source>
</evidence>
<dbReference type="OrthoDB" id="477744at2"/>
<dbReference type="EMBL" id="BA000045">
    <property type="protein sequence ID" value="BAC90627.1"/>
    <property type="molecule type" value="Genomic_DNA"/>
</dbReference>
<reference evidence="3 4" key="1">
    <citation type="journal article" date="2003" name="DNA Res.">
        <title>Complete genome structure of Gloeobacter violaceus PCC 7421, a cyanobacterium that lacks thylakoids.</title>
        <authorList>
            <person name="Nakamura Y."/>
            <person name="Kaneko T."/>
            <person name="Sato S."/>
            <person name="Mimuro M."/>
            <person name="Miyashita H."/>
            <person name="Tsuchiya T."/>
            <person name="Sasamoto S."/>
            <person name="Watanabe A."/>
            <person name="Kawashima K."/>
            <person name="Kishida Y."/>
            <person name="Kiyokawa C."/>
            <person name="Kohara M."/>
            <person name="Matsumoto M."/>
            <person name="Matsuno A."/>
            <person name="Nakazaki N."/>
            <person name="Shimpo S."/>
            <person name="Takeuchi C."/>
            <person name="Yamada M."/>
            <person name="Tabata S."/>
        </authorList>
    </citation>
    <scope>NUCLEOTIDE SEQUENCE [LARGE SCALE GENOMIC DNA]</scope>
    <source>
        <strain evidence="4">ATCC 29082 / PCC 7421</strain>
    </source>
</reference>
<sequence>MQLIRAANTAAEFVKNPALALLPKQMSNTLEYAFPSTTVLFADVPFGRLAQVHIVYPETANRTRTFILLYGRIANSLLKRLLRKSLLAAASQVVEQDARAVESLYPREKPGVRLAKDEIMAYAERLFREWPLVSP</sequence>
<protein>
    <submittedName>
        <fullName evidence="3">Glr2686 protein</fullName>
    </submittedName>
</protein>
<organism evidence="3 4">
    <name type="scientific">Gloeobacter violaceus (strain ATCC 29082 / PCC 7421)</name>
    <dbReference type="NCBI Taxonomy" id="251221"/>
    <lineage>
        <taxon>Bacteria</taxon>
        <taxon>Bacillati</taxon>
        <taxon>Cyanobacteriota</taxon>
        <taxon>Cyanophyceae</taxon>
        <taxon>Gloeobacterales</taxon>
        <taxon>Gloeobacteraceae</taxon>
        <taxon>Gloeobacter</taxon>
    </lineage>
</organism>
<gene>
    <name evidence="3" type="ordered locus">glr2686</name>
</gene>
<reference evidence="3 4" key="2">
    <citation type="journal article" date="2003" name="DNA Res.">
        <title>Complete genome structure of Gloeobacter violaceus PCC 7421, a cyanobacterium that lacks thylakoids (supplement).</title>
        <authorList>
            <person name="Nakamura Y."/>
            <person name="Kaneko T."/>
            <person name="Sato S."/>
            <person name="Mimuro M."/>
            <person name="Miyashita H."/>
            <person name="Tsuchiya T."/>
            <person name="Sasamoto S."/>
            <person name="Watanabe A."/>
            <person name="Kawashima K."/>
            <person name="Kishida Y."/>
            <person name="Kiyokawa C."/>
            <person name="Kohara M."/>
            <person name="Matsumoto M."/>
            <person name="Matsuno A."/>
            <person name="Nakazaki N."/>
            <person name="Shimpo S."/>
            <person name="Takeuchi C."/>
            <person name="Yamada M."/>
            <person name="Tabata S."/>
        </authorList>
    </citation>
    <scope>NUCLEOTIDE SEQUENCE [LARGE SCALE GENOMIC DNA]</scope>
    <source>
        <strain evidence="4">ATCC 29082 / PCC 7421</strain>
    </source>
</reference>
<dbReference type="Pfam" id="PF19112">
    <property type="entry name" value="VanA_C"/>
    <property type="match status" value="1"/>
</dbReference>